<dbReference type="GO" id="GO:0016324">
    <property type="term" value="C:apical plasma membrane"/>
    <property type="evidence" value="ECO:0007669"/>
    <property type="project" value="UniProtKB-SubCell"/>
</dbReference>
<dbReference type="AlphaFoldDB" id="A0A7R9BZ63"/>
<dbReference type="EMBL" id="OA886816">
    <property type="protein sequence ID" value="CAD7283084.1"/>
    <property type="molecule type" value="Genomic_DNA"/>
</dbReference>
<dbReference type="NCBIfam" id="NF037997">
    <property type="entry name" value="Na_Pi_symport"/>
    <property type="match status" value="1"/>
</dbReference>
<evidence type="ECO:0000256" key="8">
    <source>
        <dbReference type="SAM" id="Phobius"/>
    </source>
</evidence>
<protein>
    <submittedName>
        <fullName evidence="9">Uncharacterized protein</fullName>
    </submittedName>
</protein>
<dbReference type="Pfam" id="PF02690">
    <property type="entry name" value="Na_Pi_cotrans"/>
    <property type="match status" value="2"/>
</dbReference>
<dbReference type="InterPro" id="IPR003841">
    <property type="entry name" value="Na/Pi_transpt"/>
</dbReference>
<evidence type="ECO:0000313" key="9">
    <source>
        <dbReference type="EMBL" id="CAD7283084.1"/>
    </source>
</evidence>
<accession>A0A7R9BZ63</accession>
<keyword evidence="10" id="KW-1185">Reference proteome</keyword>
<name>A0A7R9BZ63_9CRUS</name>
<dbReference type="NCBIfam" id="TIGR01013">
    <property type="entry name" value="2a58"/>
    <property type="match status" value="1"/>
</dbReference>
<dbReference type="GO" id="GO:0044341">
    <property type="term" value="P:sodium-dependent phosphate transport"/>
    <property type="evidence" value="ECO:0007669"/>
    <property type="project" value="InterPro"/>
</dbReference>
<feature type="transmembrane region" description="Helical" evidence="8">
    <location>
        <begin position="325"/>
        <end position="344"/>
    </location>
</feature>
<dbReference type="PANTHER" id="PTHR10010">
    <property type="entry name" value="SOLUTE CARRIER FAMILY 34 SODIUM PHOSPHATE , MEMBER 2-RELATED"/>
    <property type="match status" value="1"/>
</dbReference>
<evidence type="ECO:0000256" key="3">
    <source>
        <dbReference type="ARBA" id="ARBA00022475"/>
    </source>
</evidence>
<dbReference type="PANTHER" id="PTHR10010:SF46">
    <property type="entry name" value="SODIUM-DEPENDENT PHOSPHATE TRANSPORT PROTEIN 2B"/>
    <property type="match status" value="1"/>
</dbReference>
<evidence type="ECO:0000256" key="4">
    <source>
        <dbReference type="ARBA" id="ARBA00022692"/>
    </source>
</evidence>
<keyword evidence="3" id="KW-1003">Cell membrane</keyword>
<feature type="transmembrane region" description="Helical" evidence="8">
    <location>
        <begin position="440"/>
        <end position="461"/>
    </location>
</feature>
<keyword evidence="6 8" id="KW-0472">Membrane</keyword>
<reference evidence="9" key="1">
    <citation type="submission" date="2020-11" db="EMBL/GenBank/DDBJ databases">
        <authorList>
            <person name="Tran Van P."/>
        </authorList>
    </citation>
    <scope>NUCLEOTIDE SEQUENCE</scope>
</reference>
<feature type="transmembrane region" description="Helical" evidence="8">
    <location>
        <begin position="398"/>
        <end position="420"/>
    </location>
</feature>
<evidence type="ECO:0000256" key="5">
    <source>
        <dbReference type="ARBA" id="ARBA00022989"/>
    </source>
</evidence>
<evidence type="ECO:0000256" key="7">
    <source>
        <dbReference type="SAM" id="MobiDB-lite"/>
    </source>
</evidence>
<comment type="similarity">
    <text evidence="2">Belongs to the SLC34A transporter family.</text>
</comment>
<sequence>MADDIEESLPSADDAEIDFDKVEFTSAAGLATEKSPGLWDKAFLGLRIAARVLGVFVCLYFFICSLELLAAGFRVLGGRTTTELLRSSMLSNPVVGLMVGVLVTVIVQSSSTTTSMVVAMVNAQIVSLPVAIPIIMGANIGTTVTNSLVAFGQAQESSEFELAFAAASIHDFFNWLCVVVQLPVEVLARPLEISTGHMVGWISRDESAKPTFAPLHTITAPVINSIMQVNKTFLDPTIDFNNTDPSKISARKDCSVPGAKCSPSSYLFESRSLSDSAAGSLLVMFAMGLMCGMLILMVKLLHSLLRGEIEATVNKVINAEFPYPFKWLSGYVAILAGAVMTFLVQSSSVFTSSLTPLAGLGLITLERVYPMTLGSNIGTTSTALMAAVSTDNPDTFQITLQAALCHFMFNLIGVLLFYVLPPMRIPIPIARYLGRVVGKYPWFSLFYILSSFILLPLLVFILSSISVWLLITVCILTALLVCFLLVVNKLQEIRPQSLPKFLQTWEFLPIWLRSLEPYDRVAKKVIQFFSKCRRTKRNQTPEETPSPSTAPVYLEASPNTQQSNEQKQD</sequence>
<feature type="compositionally biased region" description="Polar residues" evidence="7">
    <location>
        <begin position="557"/>
        <end position="569"/>
    </location>
</feature>
<feature type="transmembrane region" description="Helical" evidence="8">
    <location>
        <begin position="467"/>
        <end position="487"/>
    </location>
</feature>
<organism evidence="9">
    <name type="scientific">Notodromas monacha</name>
    <dbReference type="NCBI Taxonomy" id="399045"/>
    <lineage>
        <taxon>Eukaryota</taxon>
        <taxon>Metazoa</taxon>
        <taxon>Ecdysozoa</taxon>
        <taxon>Arthropoda</taxon>
        <taxon>Crustacea</taxon>
        <taxon>Oligostraca</taxon>
        <taxon>Ostracoda</taxon>
        <taxon>Podocopa</taxon>
        <taxon>Podocopida</taxon>
        <taxon>Cypridocopina</taxon>
        <taxon>Cypridoidea</taxon>
        <taxon>Cyprididae</taxon>
        <taxon>Notodromas</taxon>
    </lineage>
</organism>
<feature type="transmembrane region" description="Helical" evidence="8">
    <location>
        <begin position="277"/>
        <end position="298"/>
    </location>
</feature>
<dbReference type="EMBL" id="CAJPEX010004779">
    <property type="protein sequence ID" value="CAG0923236.1"/>
    <property type="molecule type" value="Genomic_DNA"/>
</dbReference>
<proteinExistence type="inferred from homology"/>
<dbReference type="Proteomes" id="UP000678499">
    <property type="component" value="Unassembled WGS sequence"/>
</dbReference>
<evidence type="ECO:0000256" key="1">
    <source>
        <dbReference type="ARBA" id="ARBA00004424"/>
    </source>
</evidence>
<keyword evidence="5 8" id="KW-1133">Transmembrane helix</keyword>
<dbReference type="GO" id="GO:0005436">
    <property type="term" value="F:sodium:phosphate symporter activity"/>
    <property type="evidence" value="ECO:0007669"/>
    <property type="project" value="InterPro"/>
</dbReference>
<evidence type="ECO:0000313" key="10">
    <source>
        <dbReference type="Proteomes" id="UP000678499"/>
    </source>
</evidence>
<evidence type="ECO:0000256" key="2">
    <source>
        <dbReference type="ARBA" id="ARBA00005808"/>
    </source>
</evidence>
<keyword evidence="4 8" id="KW-0812">Transmembrane</keyword>
<comment type="subcellular location">
    <subcellularLocation>
        <location evidence="1">Apical cell membrane</location>
        <topology evidence="1">Multi-pass membrane protein</topology>
    </subcellularLocation>
</comment>
<gene>
    <name evidence="9" type="ORF">NMOB1V02_LOCUS10702</name>
</gene>
<dbReference type="OrthoDB" id="76259at2759"/>
<feature type="transmembrane region" description="Helical" evidence="8">
    <location>
        <begin position="48"/>
        <end position="69"/>
    </location>
</feature>
<feature type="region of interest" description="Disordered" evidence="7">
    <location>
        <begin position="534"/>
        <end position="569"/>
    </location>
</feature>
<feature type="transmembrane region" description="Helical" evidence="8">
    <location>
        <begin position="90"/>
        <end position="110"/>
    </location>
</feature>
<evidence type="ECO:0000256" key="6">
    <source>
        <dbReference type="ARBA" id="ARBA00023136"/>
    </source>
</evidence>